<dbReference type="Gene3D" id="3.90.1570.10">
    <property type="entry name" value="tt1808, chain A"/>
    <property type="match status" value="1"/>
</dbReference>
<proteinExistence type="predicted"/>
<evidence type="ECO:0000313" key="2">
    <source>
        <dbReference type="EMBL" id="OYQ50783.1"/>
    </source>
</evidence>
<reference evidence="2 3" key="1">
    <citation type="submission" date="2017-07" db="EMBL/GenBank/DDBJ databases">
        <title>Flavobacterium cyanobacteriorum sp. nov., isolated from cyanobacterial aggregates in a eutrophic lake.</title>
        <authorList>
            <person name="Cai H."/>
        </authorList>
    </citation>
    <scope>NUCLEOTIDE SEQUENCE [LARGE SCALE GENOMIC DNA]</scope>
    <source>
        <strain evidence="2 3">TH167</strain>
    </source>
</reference>
<keyword evidence="2" id="KW-0378">Hydrolase</keyword>
<comment type="caution">
    <text evidence="2">The sequence shown here is derived from an EMBL/GenBank/DDBJ whole genome shotgun (WGS) entry which is preliminary data.</text>
</comment>
<sequence length="196" mass="22441">MPSVVNHFNELDLTKKYTYSDYLLWQFSERVELIKGYIRQMSPAPSMVHQTISMNLSVALARNFKKKPCRFFAAPFDVRLPLKSESKETTVVQPDLCVVCDASKLDARGCKGAPDLIIEIISPNNSKHDIDTKFKLYQEAEVLEYWIVEPTEKIVLVYSLVNGTYIGLQPFGINQQIESRLFPDLQMSVIDVFENV</sequence>
<dbReference type="InterPro" id="IPR008538">
    <property type="entry name" value="Uma2"/>
</dbReference>
<keyword evidence="2" id="KW-0255">Endonuclease</keyword>
<accession>A0A256AAT7</accession>
<dbReference type="RefSeq" id="WP_094484865.1">
    <property type="nucleotide sequence ID" value="NZ_NOXX01000059.1"/>
</dbReference>
<protein>
    <submittedName>
        <fullName evidence="2">Restriction endonuclease</fullName>
    </submittedName>
</protein>
<dbReference type="AlphaFoldDB" id="A0A256AAT7"/>
<keyword evidence="2" id="KW-0540">Nuclease</keyword>
<dbReference type="CDD" id="cd06260">
    <property type="entry name" value="DUF820-like"/>
    <property type="match status" value="1"/>
</dbReference>
<dbReference type="Pfam" id="PF05685">
    <property type="entry name" value="Uma2"/>
    <property type="match status" value="1"/>
</dbReference>
<dbReference type="InterPro" id="IPR011335">
    <property type="entry name" value="Restrct_endonuc-II-like"/>
</dbReference>
<gene>
    <name evidence="2" type="ORF">CHX27_00695</name>
</gene>
<dbReference type="GO" id="GO:0004519">
    <property type="term" value="F:endonuclease activity"/>
    <property type="evidence" value="ECO:0007669"/>
    <property type="project" value="UniProtKB-KW"/>
</dbReference>
<dbReference type="EMBL" id="NOXX01000059">
    <property type="protein sequence ID" value="OYQ50783.1"/>
    <property type="molecule type" value="Genomic_DNA"/>
</dbReference>
<organism evidence="2 3">
    <name type="scientific">Flavobacterium aurantiibacter</name>
    <dbReference type="NCBI Taxonomy" id="2023067"/>
    <lineage>
        <taxon>Bacteria</taxon>
        <taxon>Pseudomonadati</taxon>
        <taxon>Bacteroidota</taxon>
        <taxon>Flavobacteriia</taxon>
        <taxon>Flavobacteriales</taxon>
        <taxon>Flavobacteriaceae</taxon>
        <taxon>Flavobacterium</taxon>
    </lineage>
</organism>
<feature type="domain" description="Putative restriction endonuclease" evidence="1">
    <location>
        <begin position="21"/>
        <end position="189"/>
    </location>
</feature>
<keyword evidence="3" id="KW-1185">Reference proteome</keyword>
<dbReference type="PANTHER" id="PTHR36558">
    <property type="entry name" value="GLR1098 PROTEIN"/>
    <property type="match status" value="1"/>
</dbReference>
<dbReference type="PANTHER" id="PTHR36558:SF1">
    <property type="entry name" value="RESTRICTION ENDONUCLEASE DOMAIN-CONTAINING PROTEIN-RELATED"/>
    <property type="match status" value="1"/>
</dbReference>
<name>A0A256AAT7_9FLAO</name>
<dbReference type="OrthoDB" id="9808428at2"/>
<dbReference type="InterPro" id="IPR012296">
    <property type="entry name" value="Nuclease_put_TT1808"/>
</dbReference>
<evidence type="ECO:0000313" key="3">
    <source>
        <dbReference type="Proteomes" id="UP000216035"/>
    </source>
</evidence>
<dbReference type="Proteomes" id="UP000216035">
    <property type="component" value="Unassembled WGS sequence"/>
</dbReference>
<dbReference type="SUPFAM" id="SSF52980">
    <property type="entry name" value="Restriction endonuclease-like"/>
    <property type="match status" value="1"/>
</dbReference>
<evidence type="ECO:0000259" key="1">
    <source>
        <dbReference type="Pfam" id="PF05685"/>
    </source>
</evidence>